<dbReference type="Proteomes" id="UP000189733">
    <property type="component" value="Unassembled WGS sequence"/>
</dbReference>
<dbReference type="GO" id="GO:0016020">
    <property type="term" value="C:membrane"/>
    <property type="evidence" value="ECO:0007669"/>
    <property type="project" value="TreeGrafter"/>
</dbReference>
<keyword evidence="7" id="KW-1133">Transmembrane helix</keyword>
<evidence type="ECO:0000256" key="7">
    <source>
        <dbReference type="SAM" id="Phobius"/>
    </source>
</evidence>
<feature type="domain" description="Peptidase M48" evidence="8">
    <location>
        <begin position="69"/>
        <end position="251"/>
    </location>
</feature>
<dbReference type="Gene3D" id="3.30.2010.10">
    <property type="entry name" value="Metalloproteases ('zincins'), catalytic domain"/>
    <property type="match status" value="1"/>
</dbReference>
<dbReference type="RefSeq" id="WP_078684515.1">
    <property type="nucleotide sequence ID" value="NZ_FUYA01000003.1"/>
</dbReference>
<dbReference type="GO" id="GO:0004222">
    <property type="term" value="F:metalloendopeptidase activity"/>
    <property type="evidence" value="ECO:0007669"/>
    <property type="project" value="InterPro"/>
</dbReference>
<dbReference type="STRING" id="1121442.SAMN02745702_01218"/>
<gene>
    <name evidence="9" type="ORF">SAMN02745702_01218</name>
</gene>
<dbReference type="GO" id="GO:0051603">
    <property type="term" value="P:proteolysis involved in protein catabolic process"/>
    <property type="evidence" value="ECO:0007669"/>
    <property type="project" value="TreeGrafter"/>
</dbReference>
<sequence>MLSDMMNRREFLYLSGITSAVFLAGCAINPVTGEQQLMFVSPQQEIALDKKSSPHQFSSDYGATSDKKVNAYVSRTGLAMARHTHRPDMPYSFRCVDAVYVNAYAFPGGSIACTRGILLTLQNEAELSALLGHEMGHVNARHTASRMSKGMLISAVAAGVSAFAATKRKEYAAIAAGLGGAASGALLAFYSREDERQADSLGMQYMVRTGYSPSGMVGLQTHLLNMHKSRPNPMQILFASHPMSEERVRNAELQMDTEFLHDKNKPLYRERYMDNTASLRAKRKPIMQLQDGEKLMQQKKYPQAEQKFSSALKAMPNDYAGLLMMSKCTLAQNKAQVAQSYADKAKRAKPGEAQALHMAGISRLVRQDFSGAEQQFRTYEQRLPGNPNTVYLRGLSLEGMGKKEAAAQEYGRYLQSGAQGDMAKRAYRKLQNWGYIRQR</sequence>
<keyword evidence="4 6" id="KW-0862">Zinc</keyword>
<dbReference type="AlphaFoldDB" id="A0A1T4VXP5"/>
<protein>
    <submittedName>
        <fullName evidence="9">Putative Zn-dependent protease, contains TPR repeats</fullName>
    </submittedName>
</protein>
<keyword evidence="3 6" id="KW-0378">Hydrolase</keyword>
<evidence type="ECO:0000256" key="4">
    <source>
        <dbReference type="ARBA" id="ARBA00022833"/>
    </source>
</evidence>
<dbReference type="Gene3D" id="1.25.40.10">
    <property type="entry name" value="Tetratricopeptide repeat domain"/>
    <property type="match status" value="1"/>
</dbReference>
<keyword evidence="5 6" id="KW-0482">Metalloprotease</keyword>
<organism evidence="9 10">
    <name type="scientific">Desulfobaculum bizertense DSM 18034</name>
    <dbReference type="NCBI Taxonomy" id="1121442"/>
    <lineage>
        <taxon>Bacteria</taxon>
        <taxon>Pseudomonadati</taxon>
        <taxon>Thermodesulfobacteriota</taxon>
        <taxon>Desulfovibrionia</taxon>
        <taxon>Desulfovibrionales</taxon>
        <taxon>Desulfovibrionaceae</taxon>
        <taxon>Desulfobaculum</taxon>
    </lineage>
</organism>
<dbReference type="PANTHER" id="PTHR22726">
    <property type="entry name" value="METALLOENDOPEPTIDASE OMA1"/>
    <property type="match status" value="1"/>
</dbReference>
<dbReference type="InterPro" id="IPR001915">
    <property type="entry name" value="Peptidase_M48"/>
</dbReference>
<dbReference type="SUPFAM" id="SSF48452">
    <property type="entry name" value="TPR-like"/>
    <property type="match status" value="1"/>
</dbReference>
<keyword evidence="10" id="KW-1185">Reference proteome</keyword>
<evidence type="ECO:0000256" key="5">
    <source>
        <dbReference type="ARBA" id="ARBA00023049"/>
    </source>
</evidence>
<proteinExistence type="inferred from homology"/>
<dbReference type="Pfam" id="PF01435">
    <property type="entry name" value="Peptidase_M48"/>
    <property type="match status" value="1"/>
</dbReference>
<dbReference type="OrthoDB" id="9810445at2"/>
<name>A0A1T4VXP5_9BACT</name>
<accession>A0A1T4VXP5</accession>
<comment type="cofactor">
    <cofactor evidence="6">
        <name>Zn(2+)</name>
        <dbReference type="ChEBI" id="CHEBI:29105"/>
    </cofactor>
    <text evidence="6">Binds 1 zinc ion per subunit.</text>
</comment>
<evidence type="ECO:0000256" key="6">
    <source>
        <dbReference type="RuleBase" id="RU003983"/>
    </source>
</evidence>
<keyword evidence="2" id="KW-0479">Metal-binding</keyword>
<feature type="transmembrane region" description="Helical" evidence="7">
    <location>
        <begin position="12"/>
        <end position="31"/>
    </location>
</feature>
<dbReference type="PANTHER" id="PTHR22726:SF1">
    <property type="entry name" value="METALLOENDOPEPTIDASE OMA1, MITOCHONDRIAL"/>
    <property type="match status" value="1"/>
</dbReference>
<evidence type="ECO:0000313" key="9">
    <source>
        <dbReference type="EMBL" id="SKA69764.1"/>
    </source>
</evidence>
<evidence type="ECO:0000313" key="10">
    <source>
        <dbReference type="Proteomes" id="UP000189733"/>
    </source>
</evidence>
<reference evidence="9 10" key="1">
    <citation type="submission" date="2017-02" db="EMBL/GenBank/DDBJ databases">
        <authorList>
            <person name="Peterson S.W."/>
        </authorList>
    </citation>
    <scope>NUCLEOTIDE SEQUENCE [LARGE SCALE GENOMIC DNA]</scope>
    <source>
        <strain evidence="9 10">DSM 18034</strain>
    </source>
</reference>
<evidence type="ECO:0000256" key="1">
    <source>
        <dbReference type="ARBA" id="ARBA00022670"/>
    </source>
</evidence>
<evidence type="ECO:0000256" key="3">
    <source>
        <dbReference type="ARBA" id="ARBA00022801"/>
    </source>
</evidence>
<keyword evidence="1 6" id="KW-0645">Protease</keyword>
<keyword evidence="7" id="KW-0472">Membrane</keyword>
<comment type="similarity">
    <text evidence="6">Belongs to the peptidase M48 family.</text>
</comment>
<dbReference type="InterPro" id="IPR051156">
    <property type="entry name" value="Mito/Outer_Membr_Metalloprot"/>
</dbReference>
<keyword evidence="7" id="KW-0812">Transmembrane</keyword>
<dbReference type="EMBL" id="FUYA01000003">
    <property type="protein sequence ID" value="SKA69764.1"/>
    <property type="molecule type" value="Genomic_DNA"/>
</dbReference>
<evidence type="ECO:0000256" key="2">
    <source>
        <dbReference type="ARBA" id="ARBA00022723"/>
    </source>
</evidence>
<dbReference type="InterPro" id="IPR011990">
    <property type="entry name" value="TPR-like_helical_dom_sf"/>
</dbReference>
<dbReference type="GO" id="GO:0046872">
    <property type="term" value="F:metal ion binding"/>
    <property type="evidence" value="ECO:0007669"/>
    <property type="project" value="UniProtKB-KW"/>
</dbReference>
<evidence type="ECO:0000259" key="8">
    <source>
        <dbReference type="Pfam" id="PF01435"/>
    </source>
</evidence>